<evidence type="ECO:0000256" key="1">
    <source>
        <dbReference type="ARBA" id="ARBA00023002"/>
    </source>
</evidence>
<gene>
    <name evidence="4 5" type="primary">LOC105269880</name>
</gene>
<dbReference type="OrthoDB" id="191139at2759"/>
<protein>
    <submittedName>
        <fullName evidence="4 5">Retinol dehydrogenase 12</fullName>
    </submittedName>
</protein>
<reference evidence="4 5" key="1">
    <citation type="submission" date="2025-04" db="UniProtKB">
        <authorList>
            <consortium name="RefSeq"/>
        </authorList>
    </citation>
    <scope>IDENTIFICATION</scope>
    <source>
        <strain evidence="4 5">USDA-PBARC FA_bdor</strain>
        <tissue evidence="4 5">Whole organism</tissue>
    </source>
</reference>
<dbReference type="PANTHER" id="PTHR43157:SF31">
    <property type="entry name" value="PHOSPHATIDYLINOSITOL-GLYCAN BIOSYNTHESIS CLASS F PROTEIN"/>
    <property type="match status" value="1"/>
</dbReference>
<accession>A0A9R1TFL9</accession>
<organism evidence="3 5">
    <name type="scientific">Fopius arisanus</name>
    <dbReference type="NCBI Taxonomy" id="64838"/>
    <lineage>
        <taxon>Eukaryota</taxon>
        <taxon>Metazoa</taxon>
        <taxon>Ecdysozoa</taxon>
        <taxon>Arthropoda</taxon>
        <taxon>Hexapoda</taxon>
        <taxon>Insecta</taxon>
        <taxon>Pterygota</taxon>
        <taxon>Neoptera</taxon>
        <taxon>Endopterygota</taxon>
        <taxon>Hymenoptera</taxon>
        <taxon>Apocrita</taxon>
        <taxon>Ichneumonoidea</taxon>
        <taxon>Braconidae</taxon>
        <taxon>Opiinae</taxon>
        <taxon>Fopius</taxon>
    </lineage>
</organism>
<dbReference type="Pfam" id="PF00106">
    <property type="entry name" value="adh_short"/>
    <property type="match status" value="1"/>
</dbReference>
<dbReference type="SUPFAM" id="SSF51735">
    <property type="entry name" value="NAD(P)-binding Rossmann-fold domains"/>
    <property type="match status" value="1"/>
</dbReference>
<dbReference type="PRINTS" id="PR00081">
    <property type="entry name" value="GDHRDH"/>
</dbReference>
<dbReference type="Proteomes" id="UP000694866">
    <property type="component" value="Unplaced"/>
</dbReference>
<dbReference type="InterPro" id="IPR002347">
    <property type="entry name" value="SDR_fam"/>
</dbReference>
<dbReference type="RefSeq" id="XP_011308761.1">
    <property type="nucleotide sequence ID" value="XM_011310459.1"/>
</dbReference>
<evidence type="ECO:0000313" key="5">
    <source>
        <dbReference type="RefSeq" id="XP_011308762.1"/>
    </source>
</evidence>
<dbReference type="RefSeq" id="XP_011308762.1">
    <property type="nucleotide sequence ID" value="XM_011310460.1"/>
</dbReference>
<dbReference type="Gene3D" id="3.40.50.720">
    <property type="entry name" value="NAD(P)-binding Rossmann-like Domain"/>
    <property type="match status" value="1"/>
</dbReference>
<keyword evidence="1" id="KW-0560">Oxidoreductase</keyword>
<proteinExistence type="inferred from homology"/>
<evidence type="ECO:0000313" key="3">
    <source>
        <dbReference type="Proteomes" id="UP000694866"/>
    </source>
</evidence>
<accession>A0A9R1U6D3</accession>
<dbReference type="InterPro" id="IPR036291">
    <property type="entry name" value="NAD(P)-bd_dom_sf"/>
</dbReference>
<evidence type="ECO:0000256" key="2">
    <source>
        <dbReference type="RuleBase" id="RU000363"/>
    </source>
</evidence>
<dbReference type="AlphaFoldDB" id="A0A9R1TFL9"/>
<dbReference type="KEGG" id="fas:105269880"/>
<dbReference type="GeneID" id="105269880"/>
<comment type="similarity">
    <text evidence="2">Belongs to the short-chain dehydrogenases/reductases (SDR) family.</text>
</comment>
<sequence length="352" mass="39180">MFVLVGCTLTLLGSFLAFNKSRSFWLIMARKIVLELKYQLLGTREIFFDFVQSRYNKTDLPKKTGCVAIVTGGTRGIGASVVKMFLQSDMDVIIACRRIEAGEKVIEHIRKSGTTTGKAAVYHLDNMSLDSVRKFAEEIKKGYTKVNILVNNAGIMFTPYEETVDGFEHQWAVNYLSHFLLTALLMPLLRNAGSSENSARIISVSSCAHLLGQLPFSDINNKAQFISTAAYAQSKLAQVVFTKSLDQLLKEKNLPIRAFAVHPGIVNTDLFDNSYLNSARWLRAAFFKTPQQGATSIVYAAVNKNLEDRGGAYISNCLEATVSPLVNDKSVQEKLMAVSLEQAQLKNFFQYL</sequence>
<dbReference type="GO" id="GO:0016491">
    <property type="term" value="F:oxidoreductase activity"/>
    <property type="evidence" value="ECO:0007669"/>
    <property type="project" value="UniProtKB-KW"/>
</dbReference>
<keyword evidence="3" id="KW-1185">Reference proteome</keyword>
<evidence type="ECO:0000313" key="4">
    <source>
        <dbReference type="RefSeq" id="XP_011308761.1"/>
    </source>
</evidence>
<dbReference type="PRINTS" id="PR00080">
    <property type="entry name" value="SDRFAMILY"/>
</dbReference>
<dbReference type="PANTHER" id="PTHR43157">
    <property type="entry name" value="PHOSPHATIDYLINOSITOL-GLYCAN BIOSYNTHESIS CLASS F PROTEIN-RELATED"/>
    <property type="match status" value="1"/>
</dbReference>
<name>A0A9R1TFL9_9HYME</name>